<dbReference type="EMBL" id="GBXM01003562">
    <property type="protein sequence ID" value="JAI05016.1"/>
    <property type="molecule type" value="Transcribed_RNA"/>
</dbReference>
<organism evidence="1">
    <name type="scientific">Anguilla anguilla</name>
    <name type="common">European freshwater eel</name>
    <name type="synonym">Muraena anguilla</name>
    <dbReference type="NCBI Taxonomy" id="7936"/>
    <lineage>
        <taxon>Eukaryota</taxon>
        <taxon>Metazoa</taxon>
        <taxon>Chordata</taxon>
        <taxon>Craniata</taxon>
        <taxon>Vertebrata</taxon>
        <taxon>Euteleostomi</taxon>
        <taxon>Actinopterygii</taxon>
        <taxon>Neopterygii</taxon>
        <taxon>Teleostei</taxon>
        <taxon>Anguilliformes</taxon>
        <taxon>Anguillidae</taxon>
        <taxon>Anguilla</taxon>
    </lineage>
</organism>
<reference evidence="1" key="1">
    <citation type="submission" date="2014-11" db="EMBL/GenBank/DDBJ databases">
        <authorList>
            <person name="Amaro Gonzalez C."/>
        </authorList>
    </citation>
    <scope>NUCLEOTIDE SEQUENCE</scope>
</reference>
<reference evidence="1" key="2">
    <citation type="journal article" date="2015" name="Fish Shellfish Immunol.">
        <title>Early steps in the European eel (Anguilla anguilla)-Vibrio vulnificus interaction in the gills: Role of the RtxA13 toxin.</title>
        <authorList>
            <person name="Callol A."/>
            <person name="Pajuelo D."/>
            <person name="Ebbesson L."/>
            <person name="Teles M."/>
            <person name="MacKenzie S."/>
            <person name="Amaro C."/>
        </authorList>
    </citation>
    <scope>NUCLEOTIDE SEQUENCE</scope>
</reference>
<name>A0A0E9XT23_ANGAN</name>
<sequence>MVLEPLYIYLLDNTFEFALAVTPDWSVCRFAEGNVRRCRILSILLIFHLGLESISSPKFSFLCLHNLFEVFDAKYNIFGKGFVTMIKWFAVTFLASVKQ</sequence>
<evidence type="ECO:0000313" key="1">
    <source>
        <dbReference type="EMBL" id="JAI05016.1"/>
    </source>
</evidence>
<protein>
    <submittedName>
        <fullName evidence="1">Uncharacterized protein</fullName>
    </submittedName>
</protein>
<proteinExistence type="predicted"/>
<accession>A0A0E9XT23</accession>
<dbReference type="AlphaFoldDB" id="A0A0E9XT23"/>